<dbReference type="CDD" id="cd15482">
    <property type="entry name" value="Sialidase_non-viral"/>
    <property type="match status" value="1"/>
</dbReference>
<accession>A0A1H6ZBZ3</accession>
<dbReference type="Proteomes" id="UP000242930">
    <property type="component" value="Unassembled WGS sequence"/>
</dbReference>
<evidence type="ECO:0000256" key="2">
    <source>
        <dbReference type="ARBA" id="ARBA00023276"/>
    </source>
</evidence>
<dbReference type="PANTHER" id="PTHR47199:SF2">
    <property type="entry name" value="PHOTOSYSTEM II STABILITY_ASSEMBLY FACTOR HCF136, CHLOROPLASTIC"/>
    <property type="match status" value="1"/>
</dbReference>
<keyword evidence="2" id="KW-0604">Photosystem II</keyword>
<evidence type="ECO:0000313" key="6">
    <source>
        <dbReference type="Proteomes" id="UP000242930"/>
    </source>
</evidence>
<proteinExistence type="predicted"/>
<evidence type="ECO:0000256" key="3">
    <source>
        <dbReference type="SAM" id="Phobius"/>
    </source>
</evidence>
<dbReference type="GO" id="GO:0009523">
    <property type="term" value="C:photosystem II"/>
    <property type="evidence" value="ECO:0007669"/>
    <property type="project" value="UniProtKB-KW"/>
</dbReference>
<name>A0A1H6ZBZ3_9PSED</name>
<keyword evidence="3" id="KW-0812">Transmembrane</keyword>
<dbReference type="PANTHER" id="PTHR47199">
    <property type="entry name" value="PHOTOSYSTEM II STABILITY/ASSEMBLY FACTOR HCF136, CHLOROPLASTIC"/>
    <property type="match status" value="1"/>
</dbReference>
<dbReference type="InterPro" id="IPR015943">
    <property type="entry name" value="WD40/YVTN_repeat-like_dom_sf"/>
</dbReference>
<evidence type="ECO:0000313" key="5">
    <source>
        <dbReference type="EMBL" id="SEJ51083.1"/>
    </source>
</evidence>
<keyword evidence="3" id="KW-0472">Membrane</keyword>
<dbReference type="GO" id="GO:0015979">
    <property type="term" value="P:photosynthesis"/>
    <property type="evidence" value="ECO:0007669"/>
    <property type="project" value="UniProtKB-KW"/>
</dbReference>
<evidence type="ECO:0000256" key="1">
    <source>
        <dbReference type="ARBA" id="ARBA00022531"/>
    </source>
</evidence>
<dbReference type="OrthoDB" id="9813892at2"/>
<dbReference type="Pfam" id="PF14870">
    <property type="entry name" value="PSII_BNR"/>
    <property type="match status" value="1"/>
</dbReference>
<feature type="transmembrane region" description="Helical" evidence="3">
    <location>
        <begin position="27"/>
        <end position="47"/>
    </location>
</feature>
<dbReference type="STRING" id="915471.SAMN05216201_1102"/>
<protein>
    <submittedName>
        <fullName evidence="5">Photosynthesis system II assembly factor YCF48</fullName>
    </submittedName>
</protein>
<dbReference type="AlphaFoldDB" id="A0A1H6ZBZ3"/>
<gene>
    <name evidence="5" type="ORF">SAMN05216201_1102</name>
</gene>
<dbReference type="Gene3D" id="2.130.10.10">
    <property type="entry name" value="YVTN repeat-like/Quinoprotein amine dehydrogenase"/>
    <property type="match status" value="1"/>
</dbReference>
<evidence type="ECO:0000259" key="4">
    <source>
        <dbReference type="Pfam" id="PF14870"/>
    </source>
</evidence>
<dbReference type="InterPro" id="IPR028203">
    <property type="entry name" value="PSII_CF48-like_dom"/>
</dbReference>
<dbReference type="SUPFAM" id="SSF110296">
    <property type="entry name" value="Oligoxyloglucan reducing end-specific cellobiohydrolase"/>
    <property type="match status" value="1"/>
</dbReference>
<feature type="domain" description="Photosynthesis system II assembly factor Ycf48/Hcf136-like" evidence="4">
    <location>
        <begin position="98"/>
        <end position="224"/>
    </location>
</feature>
<keyword evidence="1" id="KW-0602">Photosynthesis</keyword>
<keyword evidence="6" id="KW-1185">Reference proteome</keyword>
<organism evidence="5 6">
    <name type="scientific">Pseudomonas linyingensis</name>
    <dbReference type="NCBI Taxonomy" id="915471"/>
    <lineage>
        <taxon>Bacteria</taxon>
        <taxon>Pseudomonadati</taxon>
        <taxon>Pseudomonadota</taxon>
        <taxon>Gammaproteobacteria</taxon>
        <taxon>Pseudomonadales</taxon>
        <taxon>Pseudomonadaceae</taxon>
        <taxon>Pseudomonas</taxon>
    </lineage>
</organism>
<dbReference type="RefSeq" id="WP_090311585.1">
    <property type="nucleotide sequence ID" value="NZ_FNZE01000010.1"/>
</dbReference>
<reference evidence="6" key="1">
    <citation type="submission" date="2016-10" db="EMBL/GenBank/DDBJ databases">
        <authorList>
            <person name="Varghese N."/>
            <person name="Submissions S."/>
        </authorList>
    </citation>
    <scope>NUCLEOTIDE SEQUENCE [LARGE SCALE GENOMIC DNA]</scope>
    <source>
        <strain evidence="6">LMG 25967</strain>
    </source>
</reference>
<dbReference type="EMBL" id="FNZE01000010">
    <property type="protein sequence ID" value="SEJ51083.1"/>
    <property type="molecule type" value="Genomic_DNA"/>
</dbReference>
<keyword evidence="3" id="KW-1133">Transmembrane helix</keyword>
<sequence>MSKLINIDQTSSLVVSRSGVGQRALKLLTAVLPWSIIAGLLWAGLFIKPQPVGATVTPPLLERRDHFYGLALSPAGDVWVSGSRGKILAITADGKISRLATPTERTLQDIAIWDASHAVAVGNDGVILHSSDAGRSWQAAQDVPRSEVANKLNRVRVAPGGLAIATGEMGALLVSRDHGHSWQRLREEEDVAWNDVAILDSGRLLVVGEFGRILLSDDQGQSWEEIAAPVPSSLMSVQFRDELNGVAVGLEGALLVTHDGGRQWDSVDLGIHDHLFDVLWDASNGRWFASGALGRWVSSGEPHRWVSSSAAWYWRTGALDERNLGWHTRALLVGSGIWLAGADVGRWDGRHWSPVKP</sequence>